<accession>A0A7C8MFD6</accession>
<evidence type="ECO:0000256" key="1">
    <source>
        <dbReference type="SAM" id="MobiDB-lite"/>
    </source>
</evidence>
<dbReference type="EMBL" id="JAADJZ010000004">
    <property type="protein sequence ID" value="KAF2875581.1"/>
    <property type="molecule type" value="Genomic_DNA"/>
</dbReference>
<feature type="compositionally biased region" description="Basic residues" evidence="1">
    <location>
        <begin position="36"/>
        <end position="46"/>
    </location>
</feature>
<evidence type="ECO:0000313" key="3">
    <source>
        <dbReference type="Proteomes" id="UP000481861"/>
    </source>
</evidence>
<evidence type="ECO:0000313" key="2">
    <source>
        <dbReference type="EMBL" id="KAF2875581.1"/>
    </source>
</evidence>
<feature type="region of interest" description="Disordered" evidence="1">
    <location>
        <begin position="163"/>
        <end position="183"/>
    </location>
</feature>
<feature type="compositionally biased region" description="Basic and acidic residues" evidence="1">
    <location>
        <begin position="1"/>
        <end position="18"/>
    </location>
</feature>
<sequence length="220" mass="24620">MASHKRDSSTLKKVKNNEEDTLFIEDTSQNTDQPTRSKKSAKRPSKFIRTSQSNEVDKLAGSERESDPDVEETERNDLEDEEHHDSNESGDEQSSNIIPPATEPSSSSDEEPPRRSNRIRRPAQPSRRKSISPILKPAELKPVRKLGTKAALDAKQVGRIHKPGTEVDKAAERARDEREDREFAEGKVVRTPKKGKGSRSGMLRAVCLVTVMGCSQSSFW</sequence>
<reference evidence="2 3" key="1">
    <citation type="submission" date="2020-01" db="EMBL/GenBank/DDBJ databases">
        <authorList>
            <consortium name="DOE Joint Genome Institute"/>
            <person name="Haridas S."/>
            <person name="Albert R."/>
            <person name="Binder M."/>
            <person name="Bloem J."/>
            <person name="Labutti K."/>
            <person name="Salamov A."/>
            <person name="Andreopoulos B."/>
            <person name="Baker S.E."/>
            <person name="Barry K."/>
            <person name="Bills G."/>
            <person name="Bluhm B.H."/>
            <person name="Cannon C."/>
            <person name="Castanera R."/>
            <person name="Culley D.E."/>
            <person name="Daum C."/>
            <person name="Ezra D."/>
            <person name="Gonzalez J.B."/>
            <person name="Henrissat B."/>
            <person name="Kuo A."/>
            <person name="Liang C."/>
            <person name="Lipzen A."/>
            <person name="Lutzoni F."/>
            <person name="Magnuson J."/>
            <person name="Mondo S."/>
            <person name="Nolan M."/>
            <person name="Ohm R."/>
            <person name="Pangilinan J."/>
            <person name="Park H.-J.H."/>
            <person name="Ramirez L."/>
            <person name="Alfaro M."/>
            <person name="Sun H."/>
            <person name="Tritt A."/>
            <person name="Yoshinaga Y."/>
            <person name="Zwiers L.-H.L."/>
            <person name="Turgeon B.G."/>
            <person name="Goodwin S.B."/>
            <person name="Spatafora J.W."/>
            <person name="Crous P.W."/>
            <person name="Grigoriev I.V."/>
        </authorList>
    </citation>
    <scope>NUCLEOTIDE SEQUENCE [LARGE SCALE GENOMIC DNA]</scope>
    <source>
        <strain evidence="2 3">CBS 611.86</strain>
    </source>
</reference>
<name>A0A7C8MFD6_9PLEO</name>
<feature type="compositionally biased region" description="Basic and acidic residues" evidence="1">
    <location>
        <begin position="55"/>
        <end position="87"/>
    </location>
</feature>
<protein>
    <submittedName>
        <fullName evidence="2">Uncharacterized protein</fullName>
    </submittedName>
</protein>
<feature type="compositionally biased region" description="Basic residues" evidence="1">
    <location>
        <begin position="115"/>
        <end position="130"/>
    </location>
</feature>
<feature type="region of interest" description="Disordered" evidence="1">
    <location>
        <begin position="1"/>
        <end position="136"/>
    </location>
</feature>
<gene>
    <name evidence="2" type="ORF">BDV95DRAFT_562210</name>
</gene>
<proteinExistence type="predicted"/>
<comment type="caution">
    <text evidence="2">The sequence shown here is derived from an EMBL/GenBank/DDBJ whole genome shotgun (WGS) entry which is preliminary data.</text>
</comment>
<organism evidence="2 3">
    <name type="scientific">Massariosphaeria phaeospora</name>
    <dbReference type="NCBI Taxonomy" id="100035"/>
    <lineage>
        <taxon>Eukaryota</taxon>
        <taxon>Fungi</taxon>
        <taxon>Dikarya</taxon>
        <taxon>Ascomycota</taxon>
        <taxon>Pezizomycotina</taxon>
        <taxon>Dothideomycetes</taxon>
        <taxon>Pleosporomycetidae</taxon>
        <taxon>Pleosporales</taxon>
        <taxon>Pleosporales incertae sedis</taxon>
        <taxon>Massariosphaeria</taxon>
    </lineage>
</organism>
<dbReference type="AlphaFoldDB" id="A0A7C8MFD6"/>
<dbReference type="Proteomes" id="UP000481861">
    <property type="component" value="Unassembled WGS sequence"/>
</dbReference>
<keyword evidence="3" id="KW-1185">Reference proteome</keyword>